<dbReference type="SUPFAM" id="SSF52091">
    <property type="entry name" value="SpoIIaa-like"/>
    <property type="match status" value="1"/>
</dbReference>
<dbReference type="NCBIfam" id="TIGR00377">
    <property type="entry name" value="ant_ant_sig"/>
    <property type="match status" value="1"/>
</dbReference>
<name>A0A662Z499_9STAP</name>
<dbReference type="InterPro" id="IPR036513">
    <property type="entry name" value="STAS_dom_sf"/>
</dbReference>
<sequence>MNLTIMTEKRDSHYFMTLDGELDLYTASKFQEALEPIKSEGTHDIKIDLSKLSYMDSTGLGIFVGTLKSLGKNNNELYVIGASERIERLFEITGLKDLMNITKGDES</sequence>
<gene>
    <name evidence="6" type="ORF">SAMN05192557_1587</name>
</gene>
<dbReference type="GO" id="GO:0043856">
    <property type="term" value="F:anti-sigma factor antagonist activity"/>
    <property type="evidence" value="ECO:0007669"/>
    <property type="project" value="InterPro"/>
</dbReference>
<dbReference type="RefSeq" id="WP_091475505.1">
    <property type="nucleotide sequence ID" value="NZ_FOIT01000004.1"/>
</dbReference>
<dbReference type="AlphaFoldDB" id="A0A662Z499"/>
<dbReference type="PROSITE" id="PS50801">
    <property type="entry name" value="STAS"/>
    <property type="match status" value="1"/>
</dbReference>
<evidence type="ECO:0000313" key="6">
    <source>
        <dbReference type="EMBL" id="SEW08980.1"/>
    </source>
</evidence>
<dbReference type="PANTHER" id="PTHR33495">
    <property type="entry name" value="ANTI-SIGMA FACTOR ANTAGONIST TM_1081-RELATED-RELATED"/>
    <property type="match status" value="1"/>
</dbReference>
<keyword evidence="2" id="KW-0597">Phosphoprotein</keyword>
<evidence type="ECO:0000313" key="7">
    <source>
        <dbReference type="Proteomes" id="UP000243605"/>
    </source>
</evidence>
<feature type="domain" description="STAS" evidence="5">
    <location>
        <begin position="3"/>
        <end position="107"/>
    </location>
</feature>
<evidence type="ECO:0000256" key="2">
    <source>
        <dbReference type="ARBA" id="ARBA00022553"/>
    </source>
</evidence>
<dbReference type="EMBL" id="FOIT01000004">
    <property type="protein sequence ID" value="SEW08980.1"/>
    <property type="molecule type" value="Genomic_DNA"/>
</dbReference>
<comment type="similarity">
    <text evidence="1 4">Belongs to the anti-sigma-factor antagonist family.</text>
</comment>
<dbReference type="CDD" id="cd07043">
    <property type="entry name" value="STAS_anti-anti-sigma_factors"/>
    <property type="match status" value="1"/>
</dbReference>
<organism evidence="6 7">
    <name type="scientific">Aliicoccus persicus</name>
    <dbReference type="NCBI Taxonomy" id="930138"/>
    <lineage>
        <taxon>Bacteria</taxon>
        <taxon>Bacillati</taxon>
        <taxon>Bacillota</taxon>
        <taxon>Bacilli</taxon>
        <taxon>Bacillales</taxon>
        <taxon>Staphylococcaceae</taxon>
        <taxon>Aliicoccus</taxon>
    </lineage>
</organism>
<protein>
    <recommendedName>
        <fullName evidence="4">Anti-sigma factor antagonist</fullName>
    </recommendedName>
</protein>
<evidence type="ECO:0000256" key="4">
    <source>
        <dbReference type="RuleBase" id="RU003749"/>
    </source>
</evidence>
<proteinExistence type="inferred from homology"/>
<dbReference type="InterPro" id="IPR003658">
    <property type="entry name" value="Anti-sigma_ant"/>
</dbReference>
<keyword evidence="7" id="KW-1185">Reference proteome</keyword>
<dbReference type="Pfam" id="PF01740">
    <property type="entry name" value="STAS"/>
    <property type="match status" value="1"/>
</dbReference>
<accession>A0A662Z499</accession>
<dbReference type="Proteomes" id="UP000243605">
    <property type="component" value="Unassembled WGS sequence"/>
</dbReference>
<dbReference type="Gene3D" id="3.30.750.24">
    <property type="entry name" value="STAS domain"/>
    <property type="match status" value="1"/>
</dbReference>
<comment type="function">
    <text evidence="3">Positive regulator of sigma-B activity. Non-phosphorylated RsbV binds to RsbW, preventing its association with sigma-B. When phosphorylated, releases RsbW, which is then free to complex with and inactivate sigma-B.</text>
</comment>
<evidence type="ECO:0000256" key="1">
    <source>
        <dbReference type="ARBA" id="ARBA00009013"/>
    </source>
</evidence>
<dbReference type="PANTHER" id="PTHR33495:SF9">
    <property type="entry name" value="ANTI-SIGMA-B FACTOR ANTAGONIST"/>
    <property type="match status" value="1"/>
</dbReference>
<dbReference type="InterPro" id="IPR002645">
    <property type="entry name" value="STAS_dom"/>
</dbReference>
<evidence type="ECO:0000259" key="5">
    <source>
        <dbReference type="PROSITE" id="PS50801"/>
    </source>
</evidence>
<dbReference type="OrthoDB" id="9793697at2"/>
<reference evidence="6 7" key="1">
    <citation type="submission" date="2016-10" db="EMBL/GenBank/DDBJ databases">
        <authorList>
            <person name="Varghese N."/>
            <person name="Submissions S."/>
        </authorList>
    </citation>
    <scope>NUCLEOTIDE SEQUENCE [LARGE SCALE GENOMIC DNA]</scope>
    <source>
        <strain evidence="6 7">IBRC-M10081</strain>
    </source>
</reference>
<evidence type="ECO:0000256" key="3">
    <source>
        <dbReference type="ARBA" id="ARBA00024670"/>
    </source>
</evidence>